<dbReference type="SUPFAM" id="SSF49785">
    <property type="entry name" value="Galactose-binding domain-like"/>
    <property type="match status" value="1"/>
</dbReference>
<sequence length="182" mass="21402">MKKIYIISLLFLTQFLFAQQADVDFGKYKDGDLWRITDDGVMGGLSKGDYRFSDDGVVFDGTVSLENNGGFSSYKSRFKKTDLSSYTKVIIRYRSKNYIMGFTFEMDKRWYVPYYKVSLKPTDWKWVEAEIAFSEFDRYNIGSKRPGRLTQEELKKILRVGFTSNEKRAGDFKIEIDYIKFE</sequence>
<dbReference type="Pfam" id="PF08547">
    <property type="entry name" value="CIA30"/>
    <property type="match status" value="1"/>
</dbReference>
<dbReference type="RefSeq" id="WP_187563071.1">
    <property type="nucleotide sequence ID" value="NZ_JACGWS010000009.1"/>
</dbReference>
<organism evidence="4 5">
    <name type="scientific">Kordia aestuariivivens</name>
    <dbReference type="NCBI Taxonomy" id="2759037"/>
    <lineage>
        <taxon>Bacteria</taxon>
        <taxon>Pseudomonadati</taxon>
        <taxon>Bacteroidota</taxon>
        <taxon>Flavobacteriia</taxon>
        <taxon>Flavobacteriales</taxon>
        <taxon>Flavobacteriaceae</taxon>
        <taxon>Kordia</taxon>
    </lineage>
</organism>
<gene>
    <name evidence="4" type="ORF">H2O64_15240</name>
</gene>
<proteinExistence type="inferred from homology"/>
<accession>A0ABR7QBU2</accession>
<dbReference type="InterPro" id="IPR008979">
    <property type="entry name" value="Galactose-bd-like_sf"/>
</dbReference>
<evidence type="ECO:0000259" key="3">
    <source>
        <dbReference type="Pfam" id="PF08547"/>
    </source>
</evidence>
<feature type="domain" description="NADH:ubiquinone oxidoreductase intermediate-associated protein 30" evidence="3">
    <location>
        <begin position="24"/>
        <end position="176"/>
    </location>
</feature>
<protein>
    <submittedName>
        <fullName evidence="4">CIA30 family protein</fullName>
    </submittedName>
</protein>
<dbReference type="InterPro" id="IPR013857">
    <property type="entry name" value="NADH-UbQ_OxRdtase-assoc_prot30"/>
</dbReference>
<evidence type="ECO:0000313" key="4">
    <source>
        <dbReference type="EMBL" id="MBC8756031.1"/>
    </source>
</evidence>
<dbReference type="InterPro" id="IPR039131">
    <property type="entry name" value="NDUFAF1"/>
</dbReference>
<comment type="caution">
    <text evidence="4">The sequence shown here is derived from an EMBL/GenBank/DDBJ whole genome shotgun (WGS) entry which is preliminary data.</text>
</comment>
<name>A0ABR7QBU2_9FLAO</name>
<dbReference type="EMBL" id="JACGWS010000009">
    <property type="protein sequence ID" value="MBC8756031.1"/>
    <property type="molecule type" value="Genomic_DNA"/>
</dbReference>
<comment type="similarity">
    <text evidence="1">Belongs to the CIA30 family.</text>
</comment>
<dbReference type="Proteomes" id="UP000619238">
    <property type="component" value="Unassembled WGS sequence"/>
</dbReference>
<evidence type="ECO:0000313" key="5">
    <source>
        <dbReference type="Proteomes" id="UP000619238"/>
    </source>
</evidence>
<evidence type="ECO:0000256" key="2">
    <source>
        <dbReference type="SAM" id="SignalP"/>
    </source>
</evidence>
<reference evidence="4 5" key="1">
    <citation type="submission" date="2020-07" db="EMBL/GenBank/DDBJ databases">
        <title>Description of Kordia aestuariivivens sp. nov., isolated from a tidal flat.</title>
        <authorList>
            <person name="Park S."/>
            <person name="Yoon J.-H."/>
        </authorList>
    </citation>
    <scope>NUCLEOTIDE SEQUENCE [LARGE SCALE GENOMIC DNA]</scope>
    <source>
        <strain evidence="4 5">YSTF-M3</strain>
    </source>
</reference>
<keyword evidence="2" id="KW-0732">Signal</keyword>
<keyword evidence="5" id="KW-1185">Reference proteome</keyword>
<evidence type="ECO:0000256" key="1">
    <source>
        <dbReference type="ARBA" id="ARBA00007884"/>
    </source>
</evidence>
<feature type="signal peptide" evidence="2">
    <location>
        <begin position="1"/>
        <end position="20"/>
    </location>
</feature>
<dbReference type="PANTHER" id="PTHR13194:SF19">
    <property type="entry name" value="NAD(P)-BINDING ROSSMANN-FOLD SUPERFAMILY PROTEIN"/>
    <property type="match status" value="1"/>
</dbReference>
<feature type="chain" id="PRO_5045282049" evidence="2">
    <location>
        <begin position="21"/>
        <end position="182"/>
    </location>
</feature>
<dbReference type="PANTHER" id="PTHR13194">
    <property type="entry name" value="COMPLEX I INTERMEDIATE-ASSOCIATED PROTEIN 30"/>
    <property type="match status" value="1"/>
</dbReference>